<comment type="similarity">
    <text evidence="1">Belongs to the arsA ATPase family.</text>
</comment>
<sequence>MRKAENHKNIYKKRFFFLSGKGGVGKSTLSSSLALLFSQKGFKTLVVSLDPAHSLSIAFADSPLPPNLSVHEIDVEKEMKNYLNKVKKDAEKIVSPVILEEIKKQIEIAYYSPGAFELAIADAIYKIYKNYGSQYNKIIFDTAPSGYTVRLMTVPDLLENWLKHMINLRKKALKLKAMAELKESSEEDPLISILERRLKETQTLSYLFSGEETSFMVVTNPGKLPIEIAKRTIKELESAGITVEYIVLNKWKEKIPTPFPHKKTIFIEELPEEPIGVENLKKIAEMIERSL</sequence>
<keyword evidence="5" id="KW-0547">Nucleotide-binding</keyword>
<keyword evidence="6" id="KW-1185">Reference proteome</keyword>
<dbReference type="GO" id="GO:0005524">
    <property type="term" value="F:ATP binding"/>
    <property type="evidence" value="ECO:0007669"/>
    <property type="project" value="UniProtKB-KW"/>
</dbReference>
<dbReference type="Gene3D" id="3.40.50.300">
    <property type="entry name" value="P-loop containing nucleotide triphosphate hydrolases"/>
    <property type="match status" value="1"/>
</dbReference>
<dbReference type="NCBIfam" id="TIGR00345">
    <property type="entry name" value="GET3_arsA_TRC40"/>
    <property type="match status" value="1"/>
</dbReference>
<dbReference type="RefSeq" id="WP_283400247.1">
    <property type="nucleotide sequence ID" value="NZ_FXUB01000002.1"/>
</dbReference>
<dbReference type="SUPFAM" id="SSF52540">
    <property type="entry name" value="P-loop containing nucleoside triphosphate hydrolases"/>
    <property type="match status" value="1"/>
</dbReference>
<keyword evidence="5" id="KW-0067">ATP-binding</keyword>
<evidence type="ECO:0000313" key="5">
    <source>
        <dbReference type="EMBL" id="SMP10246.1"/>
    </source>
</evidence>
<gene>
    <name evidence="5" type="ORF">SAMN06265339_0758</name>
</gene>
<organism evidence="5 6">
    <name type="scientific">Desulfurobacterium pacificum</name>
    <dbReference type="NCBI Taxonomy" id="240166"/>
    <lineage>
        <taxon>Bacteria</taxon>
        <taxon>Pseudomonadati</taxon>
        <taxon>Aquificota</taxon>
        <taxon>Aquificia</taxon>
        <taxon>Desulfurobacteriales</taxon>
        <taxon>Desulfurobacteriaceae</taxon>
        <taxon>Desulfurobacterium</taxon>
    </lineage>
</organism>
<dbReference type="PANTHER" id="PTHR10803">
    <property type="entry name" value="ARSENICAL PUMP-DRIVING ATPASE ARSENITE-TRANSLOCATING ATPASE"/>
    <property type="match status" value="1"/>
</dbReference>
<dbReference type="EMBL" id="FXUB01000002">
    <property type="protein sequence ID" value="SMP10246.1"/>
    <property type="molecule type" value="Genomic_DNA"/>
</dbReference>
<dbReference type="InterPro" id="IPR016300">
    <property type="entry name" value="ATPase_ArsA/GET3"/>
</dbReference>
<dbReference type="CDD" id="cd02035">
    <property type="entry name" value="ArsA"/>
    <property type="match status" value="1"/>
</dbReference>
<dbReference type="InterPro" id="IPR027417">
    <property type="entry name" value="P-loop_NTPase"/>
</dbReference>
<evidence type="ECO:0000256" key="2">
    <source>
        <dbReference type="ARBA" id="ARBA00052296"/>
    </source>
</evidence>
<dbReference type="EC" id="7.3.2.7" evidence="3"/>
<evidence type="ECO:0000256" key="1">
    <source>
        <dbReference type="ARBA" id="ARBA00011040"/>
    </source>
</evidence>
<comment type="catalytic activity">
    <reaction evidence="2">
        <text>arsenite(in) + ATP + H2O = arsenite(out) + ADP + phosphate + H(+)</text>
        <dbReference type="Rhea" id="RHEA:11348"/>
        <dbReference type="ChEBI" id="CHEBI:15377"/>
        <dbReference type="ChEBI" id="CHEBI:15378"/>
        <dbReference type="ChEBI" id="CHEBI:29242"/>
        <dbReference type="ChEBI" id="CHEBI:30616"/>
        <dbReference type="ChEBI" id="CHEBI:43474"/>
        <dbReference type="ChEBI" id="CHEBI:456216"/>
        <dbReference type="EC" id="7.3.2.7"/>
    </reaction>
</comment>
<name>A0ABY1NIU9_9BACT</name>
<reference evidence="5 6" key="1">
    <citation type="submission" date="2017-05" db="EMBL/GenBank/DDBJ databases">
        <authorList>
            <person name="Varghese N."/>
            <person name="Submissions S."/>
        </authorList>
    </citation>
    <scope>NUCLEOTIDE SEQUENCE [LARGE SCALE GENOMIC DNA]</scope>
    <source>
        <strain evidence="5 6">DSM 15522</strain>
    </source>
</reference>
<dbReference type="InterPro" id="IPR025723">
    <property type="entry name" value="ArsA/GET3_ATPase-like"/>
</dbReference>
<feature type="domain" description="ArsA/GET3 Anion-transporting ATPase-like" evidence="4">
    <location>
        <begin position="14"/>
        <end position="250"/>
    </location>
</feature>
<dbReference type="Pfam" id="PF02374">
    <property type="entry name" value="ArsA_ATPase"/>
    <property type="match status" value="1"/>
</dbReference>
<evidence type="ECO:0000313" key="6">
    <source>
        <dbReference type="Proteomes" id="UP001157911"/>
    </source>
</evidence>
<evidence type="ECO:0000259" key="4">
    <source>
        <dbReference type="Pfam" id="PF02374"/>
    </source>
</evidence>
<comment type="caution">
    <text evidence="5">The sequence shown here is derived from an EMBL/GenBank/DDBJ whole genome shotgun (WGS) entry which is preliminary data.</text>
</comment>
<dbReference type="PANTHER" id="PTHR10803:SF3">
    <property type="entry name" value="ATPASE GET3"/>
    <property type="match status" value="1"/>
</dbReference>
<evidence type="ECO:0000256" key="3">
    <source>
        <dbReference type="ARBA" id="ARBA00066752"/>
    </source>
</evidence>
<accession>A0ABY1NIU9</accession>
<proteinExistence type="inferred from homology"/>
<protein>
    <recommendedName>
        <fullName evidence="3">arsenite-transporting ATPase</fullName>
        <ecNumber evidence="3">7.3.2.7</ecNumber>
    </recommendedName>
</protein>
<dbReference type="Proteomes" id="UP001157911">
    <property type="component" value="Unassembled WGS sequence"/>
</dbReference>